<evidence type="ECO:0000259" key="1">
    <source>
        <dbReference type="Pfam" id="PF20500"/>
    </source>
</evidence>
<gene>
    <name evidence="2" type="ORF">SPARVUS_LOCUS10274561</name>
</gene>
<accession>A0ABN9ENZ9</accession>
<evidence type="ECO:0000313" key="2">
    <source>
        <dbReference type="EMBL" id="CAI9585812.1"/>
    </source>
</evidence>
<reference evidence="2" key="1">
    <citation type="submission" date="2023-05" db="EMBL/GenBank/DDBJ databases">
        <authorList>
            <person name="Stuckert A."/>
        </authorList>
    </citation>
    <scope>NUCLEOTIDE SEQUENCE</scope>
</reference>
<protein>
    <recommendedName>
        <fullName evidence="1">DNA-PKcs N-terminal domain-containing protein</fullName>
    </recommendedName>
</protein>
<proteinExistence type="predicted"/>
<keyword evidence="3" id="KW-1185">Reference proteome</keyword>
<dbReference type="EMBL" id="CATNWA010015690">
    <property type="protein sequence ID" value="CAI9585812.1"/>
    <property type="molecule type" value="Genomic_DNA"/>
</dbReference>
<name>A0ABN9ENZ9_9NEOB</name>
<sequence>MQPYYKDILPSLDGYLTNPSSSDDLLSPLEMMRLSRATQKGFNKYLVQQIKRAKSLSVKEEVSLASVRNRVVQILGCLGGQINHSLVTGNFPLIS</sequence>
<evidence type="ECO:0000313" key="3">
    <source>
        <dbReference type="Proteomes" id="UP001162483"/>
    </source>
</evidence>
<feature type="domain" description="DNA-PKcs N-terminal" evidence="1">
    <location>
        <begin position="1"/>
        <end position="77"/>
    </location>
</feature>
<dbReference type="InterPro" id="IPR046804">
    <property type="entry name" value="DNA-PKcs_N"/>
</dbReference>
<organism evidence="2 3">
    <name type="scientific">Staurois parvus</name>
    <dbReference type="NCBI Taxonomy" id="386267"/>
    <lineage>
        <taxon>Eukaryota</taxon>
        <taxon>Metazoa</taxon>
        <taxon>Chordata</taxon>
        <taxon>Craniata</taxon>
        <taxon>Vertebrata</taxon>
        <taxon>Euteleostomi</taxon>
        <taxon>Amphibia</taxon>
        <taxon>Batrachia</taxon>
        <taxon>Anura</taxon>
        <taxon>Neobatrachia</taxon>
        <taxon>Ranoidea</taxon>
        <taxon>Ranidae</taxon>
        <taxon>Staurois</taxon>
    </lineage>
</organism>
<dbReference type="Proteomes" id="UP001162483">
    <property type="component" value="Unassembled WGS sequence"/>
</dbReference>
<comment type="caution">
    <text evidence="2">The sequence shown here is derived from an EMBL/GenBank/DDBJ whole genome shotgun (WGS) entry which is preliminary data.</text>
</comment>
<dbReference type="Pfam" id="PF20500">
    <property type="entry name" value="DNA-PKcs_N"/>
    <property type="match status" value="1"/>
</dbReference>